<keyword evidence="2" id="KW-0808">Transferase</keyword>
<name>A0ABX6FIX6_9VIRU</name>
<keyword evidence="5" id="KW-1185">Reference proteome</keyword>
<evidence type="ECO:0000256" key="3">
    <source>
        <dbReference type="ARBA" id="ARBA00022695"/>
    </source>
</evidence>
<keyword evidence="1" id="KW-0696">RNA-directed RNA polymerase</keyword>
<dbReference type="Proteomes" id="UP000832082">
    <property type="component" value="Segment"/>
</dbReference>
<reference evidence="4 5" key="1">
    <citation type="journal article" date="2020" name="Virus Evol.">
        <title>Analysis of the virome associated to grapevine downy mildew lesions reveals new mycovirus lineages.</title>
        <authorList>
            <person name="Chiapello M."/>
            <person name="Rodriguez-Romero J."/>
            <person name="Ayllon M.A."/>
            <person name="Turina M."/>
        </authorList>
    </citation>
    <scope>NUCLEOTIDE SEQUENCE [LARGE SCALE GENOMIC DNA]</scope>
    <source>
        <strain evidence="4">DMS4_34176</strain>
    </source>
</reference>
<evidence type="ECO:0000256" key="1">
    <source>
        <dbReference type="ARBA" id="ARBA00022484"/>
    </source>
</evidence>
<evidence type="ECO:0000313" key="4">
    <source>
        <dbReference type="EMBL" id="QGY72555.1"/>
    </source>
</evidence>
<evidence type="ECO:0000313" key="5">
    <source>
        <dbReference type="Proteomes" id="UP000832082"/>
    </source>
</evidence>
<accession>A0ABX6FIX6</accession>
<dbReference type="InterPro" id="IPR043502">
    <property type="entry name" value="DNA/RNA_pol_sf"/>
</dbReference>
<dbReference type="SUPFAM" id="SSF56672">
    <property type="entry name" value="DNA/RNA polymerases"/>
    <property type="match status" value="1"/>
</dbReference>
<keyword evidence="3" id="KW-0548">Nucleotidyltransferase</keyword>
<sequence>MAVKVSCRKTSARFQDSVEERFVRFVAQLETLYGVSLPVPADVSSASLKKFTGGLLEGCCHPWRPLISRLSSESRWSLAFSLFLFRKVIPSEAPQVGAYVEKMTTAQDLPDPGLLRFALREVSRLFPVGWDKSYLDKCSTSTLPSSSCMESGRKSGGCRGLEAQARWSREDFCSYVTESVAPRQRGPSRVQAIETGGKWRVISIPPRIDNALRPLHQSMYDRLSKYGWLLRGDAKASRFKDFRHVAGEVFVSGDYESATDNLNSYLQLAIFHRLLGNSTRVPDGIRSHALQIFSSQLECEGYSGQQARGQLMGQLTSFPLLCLVNYLTFKYSVPRDVPVKINGDDIVFRCKPEEADSWFKNVEKGGLTVSRGKTLVDSRFFSLNSCLFKSTAEKAKTVPFLRAKAVWSSKERLCEKVSSIKSRFNSYCPGFGRRKRVALDTFFLRENLDAVRRCRRSLTRGMGMRVGRESLTDAGLWFRELFYLEKWTEPDLPTFSFSQMRCKDLPVGWQRVSRYRYPASVVSGWEARLAFELVKSAWSSDMLSDSDAEERWWSACDTGTDRYGMGFVSARMAKLAGLSRRDLWKLCYFRRNEDVFGRVRFTRGNGVLRPEPCSSSDATINDQWGRRDLSEGIRFVRPLGFVPLANPVPDLL</sequence>
<evidence type="ECO:0000256" key="2">
    <source>
        <dbReference type="ARBA" id="ARBA00022679"/>
    </source>
</evidence>
<dbReference type="EMBL" id="MN532612">
    <property type="protein sequence ID" value="QGY72555.1"/>
    <property type="molecule type" value="Genomic_RNA"/>
</dbReference>
<protein>
    <submittedName>
        <fullName evidence="4">RNA dependent RNA polymerase</fullName>
    </submittedName>
</protein>
<proteinExistence type="predicted"/>
<organism evidence="4 5">
    <name type="scientific">Plasmopara viticola lesion associated ourmia-like virus 25</name>
    <dbReference type="NCBI Taxonomy" id="2686493"/>
    <lineage>
        <taxon>Viruses</taxon>
        <taxon>Riboviria</taxon>
        <taxon>Orthornavirae</taxon>
        <taxon>Lenarviricota</taxon>
        <taxon>Miaviricetes</taxon>
        <taxon>Ourlivirales</taxon>
        <taxon>Botourmiaviridae</taxon>
        <taxon>Magoulivirus</taxon>
        <taxon>Magoulivirus fiplasmoparae</taxon>
    </lineage>
</organism>
<dbReference type="RefSeq" id="YP_010800225.1">
    <property type="nucleotide sequence ID" value="NC_076760.1"/>
</dbReference>
<dbReference type="GeneID" id="80538723"/>